<organism evidence="12 13">
    <name type="scientific">Simkania negevensis (strain ATCC VR-1471 / DSM 27360 / Z)</name>
    <dbReference type="NCBI Taxonomy" id="331113"/>
    <lineage>
        <taxon>Bacteria</taxon>
        <taxon>Pseudomonadati</taxon>
        <taxon>Chlamydiota</taxon>
        <taxon>Chlamydiia</taxon>
        <taxon>Parachlamydiales</taxon>
        <taxon>Simkaniaceae</taxon>
        <taxon>Simkania</taxon>
    </lineage>
</organism>
<accession>F8L7M1</accession>
<dbReference type="EMBL" id="FR872582">
    <property type="protein sequence ID" value="CCB88754.1"/>
    <property type="molecule type" value="Genomic_DNA"/>
</dbReference>
<dbReference type="STRING" id="331113.SNE_A08770"/>
<keyword evidence="9 10" id="KW-0472">Membrane</keyword>
<name>F8L7M1_SIMNZ</name>
<dbReference type="InterPro" id="IPR045585">
    <property type="entry name" value="CdaA_N"/>
</dbReference>
<proteinExistence type="inferred from homology"/>
<dbReference type="Gene3D" id="3.40.1700.10">
    <property type="entry name" value="DNA integrity scanning protein, DisA, N-terminal domain"/>
    <property type="match status" value="1"/>
</dbReference>
<comment type="function">
    <text evidence="10">Catalyzes the condensation of 2 ATP molecules into cyclic di-AMP (c-di-AMP), a second messenger used to regulate differing processes in different bacteria.</text>
</comment>
<keyword evidence="6 10" id="KW-0547">Nucleotide-binding</keyword>
<dbReference type="AlphaFoldDB" id="F8L7M1"/>
<dbReference type="KEGG" id="sng:SNE_A08770"/>
<dbReference type="GO" id="GO:0106408">
    <property type="term" value="F:diadenylate cyclase activity"/>
    <property type="evidence" value="ECO:0007669"/>
    <property type="project" value="UniProtKB-EC"/>
</dbReference>
<evidence type="ECO:0000313" key="12">
    <source>
        <dbReference type="EMBL" id="CCB88754.1"/>
    </source>
</evidence>
<keyword evidence="5 10" id="KW-0548">Nucleotidyltransferase</keyword>
<dbReference type="eggNOG" id="COG1624">
    <property type="taxonomic scope" value="Bacteria"/>
</dbReference>
<dbReference type="HOGENOM" id="CLU_038561_0_2_0"/>
<keyword evidence="4 10" id="KW-0812">Transmembrane</keyword>
<comment type="similarity">
    <text evidence="10">Belongs to the adenylate cyclase family. DacA/CdaA subfamily.</text>
</comment>
<keyword evidence="2 10" id="KW-1003">Cell membrane</keyword>
<keyword evidence="7 10" id="KW-0067">ATP-binding</keyword>
<evidence type="ECO:0000256" key="5">
    <source>
        <dbReference type="ARBA" id="ARBA00022695"/>
    </source>
</evidence>
<evidence type="ECO:0000313" key="13">
    <source>
        <dbReference type="Proteomes" id="UP000000496"/>
    </source>
</evidence>
<comment type="catalytic activity">
    <reaction evidence="1 10">
        <text>2 ATP = 3',3'-c-di-AMP + 2 diphosphate</text>
        <dbReference type="Rhea" id="RHEA:35655"/>
        <dbReference type="ChEBI" id="CHEBI:30616"/>
        <dbReference type="ChEBI" id="CHEBI:33019"/>
        <dbReference type="ChEBI" id="CHEBI:71500"/>
        <dbReference type="EC" id="2.7.7.85"/>
    </reaction>
</comment>
<feature type="domain" description="DAC" evidence="11">
    <location>
        <begin position="89"/>
        <end position="246"/>
    </location>
</feature>
<comment type="caution">
    <text evidence="10">Lacks conserved residue(s) required for the propagation of feature annotation.</text>
</comment>
<feature type="transmembrane region" description="Helical" evidence="10">
    <location>
        <begin position="48"/>
        <end position="66"/>
    </location>
</feature>
<keyword evidence="10" id="KW-0997">Cell inner membrane</keyword>
<sequence length="277" mass="30936">MIQKSAKDKSTRMGFYYSITPFIEIVIIAVMINYLLSFFWNTRSMDLMLGLLAFLLIFGASSLFNLPILHKLMLLVANVAVIAVLIIFQPELRVALSKLSLKGKRYKEITEFDKFLDQLATSVYRLADKKIGALIALENEDSLDEFALKAVMVNGNFSSELLESIFATTTPLHDGAVIIHDLTIVAASVILPLAEDTSQIAKSMGTRHRAALGVSQLTDALLIVVSEESGKVSIARDGIMTRGIKLDRFKGIIRSVFNPPLKKTLQTRFKLREWIRK</sequence>
<dbReference type="RefSeq" id="WP_013943221.1">
    <property type="nucleotide sequence ID" value="NC_015713.1"/>
</dbReference>
<evidence type="ECO:0000256" key="9">
    <source>
        <dbReference type="ARBA" id="ARBA00023136"/>
    </source>
</evidence>
<dbReference type="InterPro" id="IPR034701">
    <property type="entry name" value="CdaA"/>
</dbReference>
<dbReference type="PANTHER" id="PTHR34185">
    <property type="entry name" value="DIADENYLATE CYCLASE"/>
    <property type="match status" value="1"/>
</dbReference>
<protein>
    <recommendedName>
        <fullName evidence="10">Diadenylate cyclase</fullName>
        <shortName evidence="10">DAC</shortName>
        <ecNumber evidence="10">2.7.7.85</ecNumber>
    </recommendedName>
    <alternativeName>
        <fullName evidence="10">Cyclic-di-AMP synthase</fullName>
        <shortName evidence="10">c-di-AMP synthase</shortName>
    </alternativeName>
</protein>
<feature type="transmembrane region" description="Helical" evidence="10">
    <location>
        <begin position="72"/>
        <end position="96"/>
    </location>
</feature>
<comment type="subunit">
    <text evidence="10">Probably a homodimer.</text>
</comment>
<dbReference type="Proteomes" id="UP000000496">
    <property type="component" value="Chromosome gsn.131"/>
</dbReference>
<gene>
    <name evidence="12" type="primary">ybbP</name>
    <name evidence="10" type="synonym">dacA</name>
    <name evidence="12" type="ordered locus">SNE_A08770</name>
</gene>
<evidence type="ECO:0000256" key="2">
    <source>
        <dbReference type="ARBA" id="ARBA00022475"/>
    </source>
</evidence>
<keyword evidence="3 10" id="KW-0808">Transferase</keyword>
<dbReference type="InterPro" id="IPR050338">
    <property type="entry name" value="DisA"/>
</dbReference>
<feature type="transmembrane region" description="Helical" evidence="10">
    <location>
        <begin position="15"/>
        <end position="36"/>
    </location>
</feature>
<dbReference type="NCBIfam" id="TIGR00159">
    <property type="entry name" value="diadenylate cyclase CdaA"/>
    <property type="match status" value="1"/>
</dbReference>
<reference key="1">
    <citation type="journal article" date="2011" name="Mol. Biol. Evol.">
        <title>Unity in variety -- the pan-genome of the Chlamydiae.</title>
        <authorList>
            <person name="Collingro A."/>
            <person name="Tischler P."/>
            <person name="Weinmaier T."/>
            <person name="Penz T."/>
            <person name="Heinz E."/>
            <person name="Brunham R.C."/>
            <person name="Read T.D."/>
            <person name="Bavoil P.M."/>
            <person name="Sachse K."/>
            <person name="Kahane S."/>
            <person name="Friedman M.G."/>
            <person name="Rattei T."/>
            <person name="Myers G.S.A."/>
            <person name="Horn M."/>
        </authorList>
    </citation>
    <scope>NUCLEOTIDE SEQUENCE</scope>
    <source>
        <strain>Z</strain>
    </source>
</reference>
<evidence type="ECO:0000256" key="8">
    <source>
        <dbReference type="ARBA" id="ARBA00022989"/>
    </source>
</evidence>
<keyword evidence="13" id="KW-1185">Reference proteome</keyword>
<dbReference type="GO" id="GO:0004016">
    <property type="term" value="F:adenylate cyclase activity"/>
    <property type="evidence" value="ECO:0007669"/>
    <property type="project" value="UniProtKB-UniRule"/>
</dbReference>
<evidence type="ECO:0000256" key="6">
    <source>
        <dbReference type="ARBA" id="ARBA00022741"/>
    </source>
</evidence>
<evidence type="ECO:0000256" key="1">
    <source>
        <dbReference type="ARBA" id="ARBA00000877"/>
    </source>
</evidence>
<dbReference type="PANTHER" id="PTHR34185:SF1">
    <property type="entry name" value="DIADENYLATE CYCLASE"/>
    <property type="match status" value="1"/>
</dbReference>
<evidence type="ECO:0000256" key="10">
    <source>
        <dbReference type="HAMAP-Rule" id="MF_01499"/>
    </source>
</evidence>
<evidence type="ECO:0000256" key="4">
    <source>
        <dbReference type="ARBA" id="ARBA00022692"/>
    </source>
</evidence>
<dbReference type="GO" id="GO:0005524">
    <property type="term" value="F:ATP binding"/>
    <property type="evidence" value="ECO:0007669"/>
    <property type="project" value="UniProtKB-UniRule"/>
</dbReference>
<evidence type="ECO:0000256" key="3">
    <source>
        <dbReference type="ARBA" id="ARBA00022679"/>
    </source>
</evidence>
<dbReference type="InterPro" id="IPR003390">
    <property type="entry name" value="DNA_integrity_scan_DisA_N"/>
</dbReference>
<dbReference type="InterPro" id="IPR014046">
    <property type="entry name" value="C-di-AMP_synthase"/>
</dbReference>
<dbReference type="PIRSF" id="PIRSF004793">
    <property type="entry name" value="UCP004793"/>
    <property type="match status" value="1"/>
</dbReference>
<dbReference type="EC" id="2.7.7.85" evidence="10"/>
<reference evidence="12 13" key="2">
    <citation type="journal article" date="2011" name="Mol. Biol. Evol.">
        <title>Unity in variety--the pan-genome of the Chlamydiae.</title>
        <authorList>
            <person name="Collingro A."/>
            <person name="Tischler P."/>
            <person name="Weinmaier T."/>
            <person name="Penz T."/>
            <person name="Heinz E."/>
            <person name="Brunham R.C."/>
            <person name="Read T.D."/>
            <person name="Bavoil P.M."/>
            <person name="Sachse K."/>
            <person name="Kahane S."/>
            <person name="Friedman M.G."/>
            <person name="Rattei T."/>
            <person name="Myers G.S."/>
            <person name="Horn M."/>
        </authorList>
    </citation>
    <scope>NUCLEOTIDE SEQUENCE [LARGE SCALE GENOMIC DNA]</scope>
    <source>
        <strain evidence="13">ATCC VR-1471 / Z</strain>
    </source>
</reference>
<dbReference type="Pfam" id="PF02457">
    <property type="entry name" value="DAC"/>
    <property type="match status" value="1"/>
</dbReference>
<dbReference type="PROSITE" id="PS51794">
    <property type="entry name" value="DAC"/>
    <property type="match status" value="1"/>
</dbReference>
<keyword evidence="8 10" id="KW-1133">Transmembrane helix</keyword>
<evidence type="ECO:0000256" key="7">
    <source>
        <dbReference type="ARBA" id="ARBA00022840"/>
    </source>
</evidence>
<dbReference type="HAMAP" id="MF_01499">
    <property type="entry name" value="DacA"/>
    <property type="match status" value="1"/>
</dbReference>
<evidence type="ECO:0000259" key="11">
    <source>
        <dbReference type="PROSITE" id="PS51794"/>
    </source>
</evidence>
<dbReference type="Pfam" id="PF19293">
    <property type="entry name" value="CdaA_N"/>
    <property type="match status" value="1"/>
</dbReference>
<dbReference type="InterPro" id="IPR036888">
    <property type="entry name" value="DNA_integrity_DisA_N_sf"/>
</dbReference>
<dbReference type="SUPFAM" id="SSF143597">
    <property type="entry name" value="YojJ-like"/>
    <property type="match status" value="1"/>
</dbReference>
<dbReference type="GO" id="GO:0006171">
    <property type="term" value="P:cAMP biosynthetic process"/>
    <property type="evidence" value="ECO:0007669"/>
    <property type="project" value="InterPro"/>
</dbReference>